<evidence type="ECO:0000256" key="1">
    <source>
        <dbReference type="SAM" id="MobiDB-lite"/>
    </source>
</evidence>
<evidence type="ECO:0000313" key="2">
    <source>
        <dbReference type="EMBL" id="MBW4709245.1"/>
    </source>
</evidence>
<feature type="region of interest" description="Disordered" evidence="1">
    <location>
        <begin position="1"/>
        <end position="31"/>
    </location>
</feature>
<comment type="caution">
    <text evidence="2">The sequence shown here is derived from an EMBL/GenBank/DDBJ whole genome shotgun (WGS) entry which is preliminary data.</text>
</comment>
<name>A0A9X1JZF6_9RHOB</name>
<dbReference type="RefSeq" id="WP_219504556.1">
    <property type="nucleotide sequence ID" value="NZ_JAHXDN010000004.1"/>
</dbReference>
<dbReference type="Proteomes" id="UP001138661">
    <property type="component" value="Unassembled WGS sequence"/>
</dbReference>
<protein>
    <submittedName>
        <fullName evidence="2">Uncharacterized protein</fullName>
    </submittedName>
</protein>
<sequence length="110" mass="11679">MTTLTQVGGMTSRSKVWPASRRVSQADAGTVGTPRRIAPARHVQLVHARQSCEAAGAVAPRDRATEAARIAVPQPAYPKARYLPAAAISRLPSGVEPDLHGRIGFARHGH</sequence>
<evidence type="ECO:0000313" key="3">
    <source>
        <dbReference type="Proteomes" id="UP001138661"/>
    </source>
</evidence>
<organism evidence="2 3">
    <name type="scientific">Roseobacter insulae</name>
    <dbReference type="NCBI Taxonomy" id="2859783"/>
    <lineage>
        <taxon>Bacteria</taxon>
        <taxon>Pseudomonadati</taxon>
        <taxon>Pseudomonadota</taxon>
        <taxon>Alphaproteobacteria</taxon>
        <taxon>Rhodobacterales</taxon>
        <taxon>Roseobacteraceae</taxon>
        <taxon>Roseobacter</taxon>
    </lineage>
</organism>
<accession>A0A9X1JZF6</accession>
<dbReference type="EMBL" id="JAHXDN010000004">
    <property type="protein sequence ID" value="MBW4709245.1"/>
    <property type="molecule type" value="Genomic_DNA"/>
</dbReference>
<gene>
    <name evidence="2" type="ORF">KX928_15750</name>
</gene>
<proteinExistence type="predicted"/>
<keyword evidence="3" id="KW-1185">Reference proteome</keyword>
<reference evidence="2" key="1">
    <citation type="submission" date="2021-07" db="EMBL/GenBank/DDBJ databases">
        <title>Roseobacter insulae sp. nov., isolated from a tidal flat.</title>
        <authorList>
            <person name="Park S."/>
            <person name="Yoon J.-H."/>
        </authorList>
    </citation>
    <scope>NUCLEOTIDE SEQUENCE</scope>
    <source>
        <strain evidence="2">YSTF-M11</strain>
    </source>
</reference>
<feature type="compositionally biased region" description="Polar residues" evidence="1">
    <location>
        <begin position="1"/>
        <end position="14"/>
    </location>
</feature>
<dbReference type="AlphaFoldDB" id="A0A9X1JZF6"/>